<gene>
    <name evidence="4" type="ORF">G7070_08860</name>
</gene>
<proteinExistence type="inferred from homology"/>
<dbReference type="EMBL" id="CP049865">
    <property type="protein sequence ID" value="QIK72361.1"/>
    <property type="molecule type" value="Genomic_DNA"/>
</dbReference>
<comment type="similarity">
    <text evidence="1">Belongs to the LytR/CpsA/Psr (LCP) family.</text>
</comment>
<keyword evidence="2" id="KW-0812">Transmembrane</keyword>
<keyword evidence="2" id="KW-1133">Transmembrane helix</keyword>
<name>A0A6G7Y6V8_9ACTN</name>
<dbReference type="AlphaFoldDB" id="A0A6G7Y6V8"/>
<dbReference type="Proteomes" id="UP000501058">
    <property type="component" value="Chromosome"/>
</dbReference>
<dbReference type="InterPro" id="IPR004474">
    <property type="entry name" value="LytR_CpsA_psr"/>
</dbReference>
<dbReference type="Pfam" id="PF03816">
    <property type="entry name" value="LytR_cpsA_psr"/>
    <property type="match status" value="1"/>
</dbReference>
<dbReference type="PANTHER" id="PTHR33392:SF6">
    <property type="entry name" value="POLYISOPRENYL-TEICHOIC ACID--PEPTIDOGLYCAN TEICHOIC ACID TRANSFERASE TAGU"/>
    <property type="match status" value="1"/>
</dbReference>
<protein>
    <submittedName>
        <fullName evidence="4">LCP family protein</fullName>
    </submittedName>
</protein>
<sequence>MIEAPRAAHPHPSRRRRARTVVLAVVGVVLASALMLAGFYAWRVWSTASEIRRDDTLLPSPDAVDPERPAPAATLTGSFNYVLMGSDVNPDGGEGRSDVLMLAHVPPARDKVYVISFPRDMWVQIPGHGMGEINAAFAHGGPALTTRTLEALVGVRMDHAVRIDYDGFVGLTTELGGVTVDNRVESTKQGASAVYHWPAGPVTLQGEEALNYVRQRHGLPQGDLDRAERQRAMVRAILGKLMSRDVLADPARFATVMGALGKHVTVDAGLTNDALFAAASSMRVTSSADIVLLQAPLSGFGRSADGQSIDVVNTRQLAEMRDAIRDGRMAEYAAAHRNQPLVGNR</sequence>
<feature type="transmembrane region" description="Helical" evidence="2">
    <location>
        <begin position="21"/>
        <end position="42"/>
    </location>
</feature>
<evidence type="ECO:0000259" key="3">
    <source>
        <dbReference type="Pfam" id="PF03816"/>
    </source>
</evidence>
<evidence type="ECO:0000256" key="1">
    <source>
        <dbReference type="ARBA" id="ARBA00006068"/>
    </source>
</evidence>
<keyword evidence="2" id="KW-0472">Membrane</keyword>
<accession>A0A6G7Y6V8</accession>
<dbReference type="InterPro" id="IPR050922">
    <property type="entry name" value="LytR/CpsA/Psr_CW_biosynth"/>
</dbReference>
<organism evidence="4 5">
    <name type="scientific">Propioniciclava coleopterorum</name>
    <dbReference type="NCBI Taxonomy" id="2714937"/>
    <lineage>
        <taxon>Bacteria</taxon>
        <taxon>Bacillati</taxon>
        <taxon>Actinomycetota</taxon>
        <taxon>Actinomycetes</taxon>
        <taxon>Propionibacteriales</taxon>
        <taxon>Propionibacteriaceae</taxon>
        <taxon>Propioniciclava</taxon>
    </lineage>
</organism>
<feature type="domain" description="Cell envelope-related transcriptional attenuator" evidence="3">
    <location>
        <begin position="96"/>
        <end position="241"/>
    </location>
</feature>
<dbReference type="PANTHER" id="PTHR33392">
    <property type="entry name" value="POLYISOPRENYL-TEICHOIC ACID--PEPTIDOGLYCAN TEICHOIC ACID TRANSFERASE TAGU"/>
    <property type="match status" value="1"/>
</dbReference>
<dbReference type="Gene3D" id="3.40.630.190">
    <property type="entry name" value="LCP protein"/>
    <property type="match status" value="1"/>
</dbReference>
<dbReference type="KEGG" id="prv:G7070_08860"/>
<reference evidence="4 5" key="1">
    <citation type="submission" date="2020-03" db="EMBL/GenBank/DDBJ databases">
        <title>Propioniciclava sp. nov., isolated from Hydrophilus acuminatus.</title>
        <authorList>
            <person name="Hyun D.-W."/>
            <person name="Bae J.-W."/>
        </authorList>
    </citation>
    <scope>NUCLEOTIDE SEQUENCE [LARGE SCALE GENOMIC DNA]</scope>
    <source>
        <strain evidence="4 5">HDW11</strain>
    </source>
</reference>
<dbReference type="NCBIfam" id="TIGR00350">
    <property type="entry name" value="lytR_cpsA_psr"/>
    <property type="match status" value="1"/>
</dbReference>
<evidence type="ECO:0000313" key="5">
    <source>
        <dbReference type="Proteomes" id="UP000501058"/>
    </source>
</evidence>
<keyword evidence="5" id="KW-1185">Reference proteome</keyword>
<evidence type="ECO:0000313" key="4">
    <source>
        <dbReference type="EMBL" id="QIK72361.1"/>
    </source>
</evidence>
<dbReference type="RefSeq" id="WP_166233436.1">
    <property type="nucleotide sequence ID" value="NZ_CP049865.1"/>
</dbReference>
<evidence type="ECO:0000256" key="2">
    <source>
        <dbReference type="SAM" id="Phobius"/>
    </source>
</evidence>